<dbReference type="Proteomes" id="UP000193200">
    <property type="component" value="Unassembled WGS sequence"/>
</dbReference>
<accession>A0A1Y5SQU6</accession>
<evidence type="ECO:0000313" key="5">
    <source>
        <dbReference type="EMBL" id="SLN46086.1"/>
    </source>
</evidence>
<dbReference type="SUPFAM" id="SSF47413">
    <property type="entry name" value="lambda repressor-like DNA-binding domains"/>
    <property type="match status" value="1"/>
</dbReference>
<dbReference type="RefSeq" id="WP_085883189.1">
    <property type="nucleotide sequence ID" value="NZ_FWFR01000001.1"/>
</dbReference>
<dbReference type="Gene3D" id="1.10.260.40">
    <property type="entry name" value="lambda repressor-like DNA-binding domains"/>
    <property type="match status" value="1"/>
</dbReference>
<reference evidence="5 6" key="1">
    <citation type="submission" date="2017-03" db="EMBL/GenBank/DDBJ databases">
        <authorList>
            <person name="Afonso C.L."/>
            <person name="Miller P.J."/>
            <person name="Scott M.A."/>
            <person name="Spackman E."/>
            <person name="Goraichik I."/>
            <person name="Dimitrov K.M."/>
            <person name="Suarez D.L."/>
            <person name="Swayne D.E."/>
        </authorList>
    </citation>
    <scope>NUCLEOTIDE SEQUENCE [LARGE SCALE GENOMIC DNA]</scope>
    <source>
        <strain evidence="5 6">CECT 7691</strain>
    </source>
</reference>
<keyword evidence="6" id="KW-1185">Reference proteome</keyword>
<evidence type="ECO:0000256" key="3">
    <source>
        <dbReference type="ARBA" id="ARBA00023163"/>
    </source>
</evidence>
<dbReference type="Gene3D" id="3.40.50.2300">
    <property type="match status" value="2"/>
</dbReference>
<feature type="domain" description="HTH lacI-type" evidence="4">
    <location>
        <begin position="5"/>
        <end position="59"/>
    </location>
</feature>
<dbReference type="PANTHER" id="PTHR30146">
    <property type="entry name" value="LACI-RELATED TRANSCRIPTIONAL REPRESSOR"/>
    <property type="match status" value="1"/>
</dbReference>
<proteinExistence type="predicted"/>
<name>A0A1Y5SQU6_9PROT</name>
<dbReference type="CDD" id="cd01392">
    <property type="entry name" value="HTH_LacI"/>
    <property type="match status" value="1"/>
</dbReference>
<protein>
    <submittedName>
        <fullName evidence="5">HTH-type transcriptional regulator AscG</fullName>
    </submittedName>
</protein>
<dbReference type="GO" id="GO:0000976">
    <property type="term" value="F:transcription cis-regulatory region binding"/>
    <property type="evidence" value="ECO:0007669"/>
    <property type="project" value="TreeGrafter"/>
</dbReference>
<dbReference type="GO" id="GO:0003700">
    <property type="term" value="F:DNA-binding transcription factor activity"/>
    <property type="evidence" value="ECO:0007669"/>
    <property type="project" value="TreeGrafter"/>
</dbReference>
<keyword evidence="3" id="KW-0804">Transcription</keyword>
<evidence type="ECO:0000259" key="4">
    <source>
        <dbReference type="PROSITE" id="PS50932"/>
    </source>
</evidence>
<dbReference type="InterPro" id="IPR001761">
    <property type="entry name" value="Peripla_BP/Lac1_sug-bd_dom"/>
</dbReference>
<dbReference type="PROSITE" id="PS00356">
    <property type="entry name" value="HTH_LACI_1"/>
    <property type="match status" value="1"/>
</dbReference>
<dbReference type="PROSITE" id="PS50932">
    <property type="entry name" value="HTH_LACI_2"/>
    <property type="match status" value="1"/>
</dbReference>
<dbReference type="InterPro" id="IPR028082">
    <property type="entry name" value="Peripla_BP_I"/>
</dbReference>
<dbReference type="AlphaFoldDB" id="A0A1Y5SQU6"/>
<dbReference type="SMART" id="SM00354">
    <property type="entry name" value="HTH_LACI"/>
    <property type="match status" value="1"/>
</dbReference>
<sequence>MKKVSGILDVAKRAGVSSATVSRVLSGRGVVTQETRSKVMAAISELGFQPNHMAQGLRRGRSNTVALLVGDIEQGVYASLTKHVQPALEAIGLDLLLYNLGHSASRLANILARADAMRLHGIIVATSDQLNEEAIETLSTRVRDNALPVIAVGLSLQRHGIPSIIYDDRRATRTSTEFLLQTYPGPAAYLGRIRGSASGSERYRGYCDAHAERGIVLDERLVWDSAYRYKAGFESVERALRDGIVFRSLQTGSDELALGAMAAVRAHGLRIPADIAVVGIGDMESAGYLSPPLTTHGGFPDVVAQTIADLLEDFRLHRPVEMVTMLERPFVKRVSA</sequence>
<dbReference type="Pfam" id="PF00532">
    <property type="entry name" value="Peripla_BP_1"/>
    <property type="match status" value="1"/>
</dbReference>
<keyword evidence="2" id="KW-0238">DNA-binding</keyword>
<organism evidence="5 6">
    <name type="scientific">Oceanibacterium hippocampi</name>
    <dbReference type="NCBI Taxonomy" id="745714"/>
    <lineage>
        <taxon>Bacteria</taxon>
        <taxon>Pseudomonadati</taxon>
        <taxon>Pseudomonadota</taxon>
        <taxon>Alphaproteobacteria</taxon>
        <taxon>Sneathiellales</taxon>
        <taxon>Sneathiellaceae</taxon>
        <taxon>Oceanibacterium</taxon>
    </lineage>
</organism>
<dbReference type="InterPro" id="IPR010982">
    <property type="entry name" value="Lambda_DNA-bd_dom_sf"/>
</dbReference>
<dbReference type="PANTHER" id="PTHR30146:SF120">
    <property type="entry name" value="ALANINE RACEMASE"/>
    <property type="match status" value="1"/>
</dbReference>
<evidence type="ECO:0000313" key="6">
    <source>
        <dbReference type="Proteomes" id="UP000193200"/>
    </source>
</evidence>
<gene>
    <name evidence="5" type="primary">ascG</name>
    <name evidence="5" type="ORF">OCH7691_01979</name>
</gene>
<dbReference type="InterPro" id="IPR000843">
    <property type="entry name" value="HTH_LacI"/>
</dbReference>
<keyword evidence="1" id="KW-0805">Transcription regulation</keyword>
<dbReference type="EMBL" id="FWFR01000001">
    <property type="protein sequence ID" value="SLN46086.1"/>
    <property type="molecule type" value="Genomic_DNA"/>
</dbReference>
<evidence type="ECO:0000256" key="2">
    <source>
        <dbReference type="ARBA" id="ARBA00023125"/>
    </source>
</evidence>
<dbReference type="FunCoup" id="A0A1Y5SQU6">
    <property type="interactions" value="115"/>
</dbReference>
<dbReference type="CDD" id="cd06267">
    <property type="entry name" value="PBP1_LacI_sugar_binding-like"/>
    <property type="match status" value="1"/>
</dbReference>
<dbReference type="OrthoDB" id="8433438at2"/>
<dbReference type="SUPFAM" id="SSF53822">
    <property type="entry name" value="Periplasmic binding protein-like I"/>
    <property type="match status" value="1"/>
</dbReference>
<dbReference type="Pfam" id="PF00356">
    <property type="entry name" value="LacI"/>
    <property type="match status" value="1"/>
</dbReference>
<dbReference type="InParanoid" id="A0A1Y5SQU6"/>
<evidence type="ECO:0000256" key="1">
    <source>
        <dbReference type="ARBA" id="ARBA00023015"/>
    </source>
</evidence>